<dbReference type="SMART" id="SM00235">
    <property type="entry name" value="ZnMc"/>
    <property type="match status" value="1"/>
</dbReference>
<dbReference type="PANTHER" id="PTHR10127">
    <property type="entry name" value="DISCOIDIN, CUB, EGF, LAMININ , AND ZINC METALLOPROTEASE DOMAIN CONTAINING"/>
    <property type="match status" value="1"/>
</dbReference>
<keyword evidence="3" id="KW-0964">Secreted</keyword>
<feature type="domain" description="CUB" evidence="18">
    <location>
        <begin position="344"/>
        <end position="462"/>
    </location>
</feature>
<evidence type="ECO:0000256" key="5">
    <source>
        <dbReference type="ARBA" id="ARBA00022685"/>
    </source>
</evidence>
<evidence type="ECO:0000256" key="4">
    <source>
        <dbReference type="ARBA" id="ARBA00022670"/>
    </source>
</evidence>
<comment type="cofactor">
    <cofactor evidence="15 16">
        <name>Zn(2+)</name>
        <dbReference type="ChEBI" id="CHEBI:29105"/>
    </cofactor>
    <text evidence="15 16">Binds 1 zinc ion per subunit.</text>
</comment>
<evidence type="ECO:0000256" key="9">
    <source>
        <dbReference type="ARBA" id="ARBA00022833"/>
    </source>
</evidence>
<protein>
    <recommendedName>
        <fullName evidence="16">Metalloendopeptidase</fullName>
        <ecNumber evidence="16">3.4.24.-</ecNumber>
    </recommendedName>
</protein>
<feature type="binding site" evidence="15">
    <location>
        <position position="194"/>
    </location>
    <ligand>
        <name>Zn(2+)</name>
        <dbReference type="ChEBI" id="CHEBI:29105"/>
        <note>catalytic</note>
    </ligand>
</feature>
<feature type="domain" description="Peptidase M12A" evidence="19">
    <location>
        <begin position="99"/>
        <end position="303"/>
    </location>
</feature>
<keyword evidence="7" id="KW-0732">Signal</keyword>
<keyword evidence="5" id="KW-0165">Cleavage on pair of basic residues</keyword>
<evidence type="ECO:0000256" key="1">
    <source>
        <dbReference type="ARBA" id="ARBA00002657"/>
    </source>
</evidence>
<keyword evidence="13" id="KW-0325">Glycoprotein</keyword>
<dbReference type="Gene3D" id="3.40.390.10">
    <property type="entry name" value="Collagenase (Catalytic Domain)"/>
    <property type="match status" value="1"/>
</dbReference>
<sequence length="619" mass="69350">MSVFCDEQHELTLRDISKYGENLALFDALSTVVQADLEARPVSSDFVEPYDPAIKQAISISQLNSNYSDLLFEHDIRPDKAVLEEMIAETSDFHRDKRQAFRTKAYPKQIWKDGVPFSYHKSMNKLKKTSVMSAMNFFQRHTCIRFRPRKKEKQYLYYIGHDQGCWSSVGRDGSQGQQWLSIGDGCEPFGISSHEVAHALGLFHEQSRYDRDKHVQVLANRVPNGLYYNFGKVGPSQLKTYGVPYEIGSVMHYGPTEFSKQPNVPSVIANDPNFQYTMGSLTGPTFLDVRLLNLHYDCLSRCTLRAKCFNGGYNNPNHCGYCKCPEGFSGRDCSRREKPTVPGCGGLIRVTRATRKLRIHIKPNKNAKYLRTCAYHLVAPKGRKIEMRLKQLGGTLCESGCWRQAIELKPQRDKRGTGYRFCCPGYANRKLISADHFVPLFLFTRTGDTKAVVTFKIHRKQGREGSSGDEELGEELDSADLSDYLLNEGIEEEPNGHDEATVIEDPEEGGQKSETTEAPAFVTATKQQGPDFEAELLNGSETGGLDKEDDDEKPEILAEFPAGEVDPLSYIHPADLPSDEDLEATIANEEPIDTSAFSAGSNPAQNSVPFSEASKELKS</sequence>
<dbReference type="PANTHER" id="PTHR10127:SF891">
    <property type="entry name" value="ZINC METALLOPROTEINASE NAS-29"/>
    <property type="match status" value="1"/>
</dbReference>
<organism evidence="20 21">
    <name type="scientific">Mesorhabditis spiculigera</name>
    <dbReference type="NCBI Taxonomy" id="96644"/>
    <lineage>
        <taxon>Eukaryota</taxon>
        <taxon>Metazoa</taxon>
        <taxon>Ecdysozoa</taxon>
        <taxon>Nematoda</taxon>
        <taxon>Chromadorea</taxon>
        <taxon>Rhabditida</taxon>
        <taxon>Rhabditina</taxon>
        <taxon>Rhabditomorpha</taxon>
        <taxon>Rhabditoidea</taxon>
        <taxon>Rhabditidae</taxon>
        <taxon>Mesorhabditinae</taxon>
        <taxon>Mesorhabditis</taxon>
    </lineage>
</organism>
<dbReference type="GO" id="GO:0004222">
    <property type="term" value="F:metalloendopeptidase activity"/>
    <property type="evidence" value="ECO:0007669"/>
    <property type="project" value="UniProtKB-UniRule"/>
</dbReference>
<dbReference type="EC" id="3.4.24.-" evidence="16"/>
<evidence type="ECO:0000259" key="18">
    <source>
        <dbReference type="PROSITE" id="PS01180"/>
    </source>
</evidence>
<dbReference type="FunFam" id="3.40.390.10:FF:000073">
    <property type="entry name" value="Zinc metalloproteinase"/>
    <property type="match status" value="1"/>
</dbReference>
<evidence type="ECO:0000256" key="11">
    <source>
        <dbReference type="ARBA" id="ARBA00023145"/>
    </source>
</evidence>
<dbReference type="GO" id="GO:0005576">
    <property type="term" value="C:extracellular region"/>
    <property type="evidence" value="ECO:0007669"/>
    <property type="project" value="UniProtKB-SubCell"/>
</dbReference>
<dbReference type="GO" id="GO:0006508">
    <property type="term" value="P:proteolysis"/>
    <property type="evidence" value="ECO:0007669"/>
    <property type="project" value="UniProtKB-KW"/>
</dbReference>
<keyword evidence="11" id="KW-0865">Zymogen</keyword>
<gene>
    <name evidence="20" type="ORF">MSPICULIGERA_LOCUS16277</name>
</gene>
<keyword evidence="4 15" id="KW-0645">Protease</keyword>
<dbReference type="SUPFAM" id="SSF55486">
    <property type="entry name" value="Metalloproteases ('zincins'), catalytic domain"/>
    <property type="match status" value="1"/>
</dbReference>
<feature type="region of interest" description="Disordered" evidence="17">
    <location>
        <begin position="581"/>
        <end position="619"/>
    </location>
</feature>
<dbReference type="InterPro" id="IPR001506">
    <property type="entry name" value="Peptidase_M12A"/>
</dbReference>
<dbReference type="InterPro" id="IPR006026">
    <property type="entry name" value="Peptidase_Metallo"/>
</dbReference>
<evidence type="ECO:0000256" key="12">
    <source>
        <dbReference type="ARBA" id="ARBA00023157"/>
    </source>
</evidence>
<comment type="caution">
    <text evidence="14">Lacks conserved residue(s) required for the propagation of feature annotation.</text>
</comment>
<feature type="region of interest" description="Disordered" evidence="17">
    <location>
        <begin position="491"/>
        <end position="516"/>
    </location>
</feature>
<dbReference type="Pfam" id="PF01400">
    <property type="entry name" value="Astacin"/>
    <property type="match status" value="1"/>
</dbReference>
<evidence type="ECO:0000256" key="2">
    <source>
        <dbReference type="ARBA" id="ARBA00004613"/>
    </source>
</evidence>
<keyword evidence="12" id="KW-1015">Disulfide bond</keyword>
<evidence type="ECO:0000313" key="21">
    <source>
        <dbReference type="Proteomes" id="UP001177023"/>
    </source>
</evidence>
<comment type="function">
    <text evidence="1">Metalloprotease.</text>
</comment>
<evidence type="ECO:0000256" key="17">
    <source>
        <dbReference type="SAM" id="MobiDB-lite"/>
    </source>
</evidence>
<feature type="binding site" evidence="15">
    <location>
        <position position="204"/>
    </location>
    <ligand>
        <name>Zn(2+)</name>
        <dbReference type="ChEBI" id="CHEBI:29105"/>
        <note>catalytic</note>
    </ligand>
</feature>
<evidence type="ECO:0000256" key="3">
    <source>
        <dbReference type="ARBA" id="ARBA00022525"/>
    </source>
</evidence>
<evidence type="ECO:0000256" key="6">
    <source>
        <dbReference type="ARBA" id="ARBA00022723"/>
    </source>
</evidence>
<reference evidence="20" key="1">
    <citation type="submission" date="2023-06" db="EMBL/GenBank/DDBJ databases">
        <authorList>
            <person name="Delattre M."/>
        </authorList>
    </citation>
    <scope>NUCLEOTIDE SEQUENCE</scope>
    <source>
        <strain evidence="20">AF72</strain>
    </source>
</reference>
<comment type="subcellular location">
    <subcellularLocation>
        <location evidence="2">Secreted</location>
    </subcellularLocation>
</comment>
<dbReference type="PROSITE" id="PS01186">
    <property type="entry name" value="EGF_2"/>
    <property type="match status" value="1"/>
</dbReference>
<evidence type="ECO:0000256" key="15">
    <source>
        <dbReference type="PROSITE-ProRule" id="PRU01211"/>
    </source>
</evidence>
<evidence type="ECO:0000256" key="16">
    <source>
        <dbReference type="RuleBase" id="RU361183"/>
    </source>
</evidence>
<accession>A0AA36G4L7</accession>
<dbReference type="EMBL" id="CATQJA010002652">
    <property type="protein sequence ID" value="CAJ0578013.1"/>
    <property type="molecule type" value="Genomic_DNA"/>
</dbReference>
<keyword evidence="10 15" id="KW-0482">Metalloprotease</keyword>
<evidence type="ECO:0000256" key="8">
    <source>
        <dbReference type="ARBA" id="ARBA00022801"/>
    </source>
</evidence>
<evidence type="ECO:0000256" key="7">
    <source>
        <dbReference type="ARBA" id="ARBA00022729"/>
    </source>
</evidence>
<dbReference type="PRINTS" id="PR00480">
    <property type="entry name" value="ASTACIN"/>
</dbReference>
<keyword evidence="21" id="KW-1185">Reference proteome</keyword>
<dbReference type="Proteomes" id="UP001177023">
    <property type="component" value="Unassembled WGS sequence"/>
</dbReference>
<comment type="caution">
    <text evidence="20">The sequence shown here is derived from an EMBL/GenBank/DDBJ whole genome shotgun (WGS) entry which is preliminary data.</text>
</comment>
<keyword evidence="9 15" id="KW-0862">Zinc</keyword>
<evidence type="ECO:0000259" key="19">
    <source>
        <dbReference type="PROSITE" id="PS51864"/>
    </source>
</evidence>
<dbReference type="AlphaFoldDB" id="A0AA36G4L7"/>
<dbReference type="InterPro" id="IPR024079">
    <property type="entry name" value="MetalloPept_cat_dom_sf"/>
</dbReference>
<dbReference type="CDD" id="cd04280">
    <property type="entry name" value="ZnMc_astacin_like"/>
    <property type="match status" value="1"/>
</dbReference>
<evidence type="ECO:0000256" key="10">
    <source>
        <dbReference type="ARBA" id="ARBA00023049"/>
    </source>
</evidence>
<feature type="compositionally biased region" description="Polar residues" evidence="17">
    <location>
        <begin position="595"/>
        <end position="609"/>
    </location>
</feature>
<dbReference type="InterPro" id="IPR034035">
    <property type="entry name" value="Astacin-like_dom"/>
</dbReference>
<evidence type="ECO:0000256" key="13">
    <source>
        <dbReference type="ARBA" id="ARBA00023180"/>
    </source>
</evidence>
<feature type="binding site" evidence="15">
    <location>
        <position position="198"/>
    </location>
    <ligand>
        <name>Zn(2+)</name>
        <dbReference type="ChEBI" id="CHEBI:29105"/>
        <note>catalytic</note>
    </ligand>
</feature>
<evidence type="ECO:0000256" key="14">
    <source>
        <dbReference type="PROSITE-ProRule" id="PRU00059"/>
    </source>
</evidence>
<dbReference type="PROSITE" id="PS01180">
    <property type="entry name" value="CUB"/>
    <property type="match status" value="1"/>
</dbReference>
<dbReference type="GO" id="GO:0008270">
    <property type="term" value="F:zinc ion binding"/>
    <property type="evidence" value="ECO:0007669"/>
    <property type="project" value="UniProtKB-UniRule"/>
</dbReference>
<name>A0AA36G4L7_9BILA</name>
<evidence type="ECO:0000313" key="20">
    <source>
        <dbReference type="EMBL" id="CAJ0578013.1"/>
    </source>
</evidence>
<dbReference type="PROSITE" id="PS00022">
    <property type="entry name" value="EGF_1"/>
    <property type="match status" value="1"/>
</dbReference>
<dbReference type="InterPro" id="IPR000859">
    <property type="entry name" value="CUB_dom"/>
</dbReference>
<proteinExistence type="predicted"/>
<dbReference type="PROSITE" id="PS51864">
    <property type="entry name" value="ASTACIN"/>
    <property type="match status" value="1"/>
</dbReference>
<keyword evidence="8 15" id="KW-0378">Hydrolase</keyword>
<feature type="non-terminal residue" evidence="20">
    <location>
        <position position="1"/>
    </location>
</feature>
<feature type="active site" evidence="15">
    <location>
        <position position="195"/>
    </location>
</feature>
<dbReference type="InterPro" id="IPR000742">
    <property type="entry name" value="EGF"/>
</dbReference>
<keyword evidence="6 15" id="KW-0479">Metal-binding</keyword>